<reference evidence="2 3" key="1">
    <citation type="submission" date="2007-01" db="EMBL/GenBank/DDBJ databases">
        <authorList>
            <person name="Haygood M."/>
            <person name="Podell S."/>
            <person name="Anderson C."/>
            <person name="Hopkinson B."/>
            <person name="Roe K."/>
            <person name="Barbeau K."/>
            <person name="Gaasterland T."/>
            <person name="Ferriera S."/>
            <person name="Johnson J."/>
            <person name="Kravitz S."/>
            <person name="Beeson K."/>
            <person name="Sutton G."/>
            <person name="Rogers Y.-H."/>
            <person name="Friedman R."/>
            <person name="Frazier M."/>
            <person name="Venter J.C."/>
        </authorList>
    </citation>
    <scope>NUCLEOTIDE SEQUENCE [LARGE SCALE GENOMIC DNA]</scope>
    <source>
        <strain evidence="2 3">ATCC 23134</strain>
    </source>
</reference>
<protein>
    <submittedName>
        <fullName evidence="2">Putative glycosyltransferase protein</fullName>
    </submittedName>
</protein>
<dbReference type="Gene3D" id="3.40.50.2000">
    <property type="entry name" value="Glycogen Phosphorylase B"/>
    <property type="match status" value="2"/>
</dbReference>
<evidence type="ECO:0000313" key="2">
    <source>
        <dbReference type="EMBL" id="EAY30808.1"/>
    </source>
</evidence>
<dbReference type="InterPro" id="IPR028098">
    <property type="entry name" value="Glyco_trans_4-like_N"/>
</dbReference>
<dbReference type="Pfam" id="PF13579">
    <property type="entry name" value="Glyco_trans_4_4"/>
    <property type="match status" value="1"/>
</dbReference>
<evidence type="ECO:0000259" key="1">
    <source>
        <dbReference type="Pfam" id="PF13579"/>
    </source>
</evidence>
<dbReference type="Pfam" id="PF13692">
    <property type="entry name" value="Glyco_trans_1_4"/>
    <property type="match status" value="1"/>
</dbReference>
<dbReference type="SUPFAM" id="SSF53756">
    <property type="entry name" value="UDP-Glycosyltransferase/glycogen phosphorylase"/>
    <property type="match status" value="1"/>
</dbReference>
<organism evidence="2 3">
    <name type="scientific">Microscilla marina ATCC 23134</name>
    <dbReference type="NCBI Taxonomy" id="313606"/>
    <lineage>
        <taxon>Bacteria</taxon>
        <taxon>Pseudomonadati</taxon>
        <taxon>Bacteroidota</taxon>
        <taxon>Cytophagia</taxon>
        <taxon>Cytophagales</taxon>
        <taxon>Microscillaceae</taxon>
        <taxon>Microscilla</taxon>
    </lineage>
</organism>
<dbReference type="AlphaFoldDB" id="A1ZFN4"/>
<dbReference type="PANTHER" id="PTHR45947">
    <property type="entry name" value="SULFOQUINOVOSYL TRANSFERASE SQD2"/>
    <property type="match status" value="1"/>
</dbReference>
<proteinExistence type="predicted"/>
<sequence>MKVIYLHQYFKTKEEGGSHRSLFIAKAMVEAGFEVEMITAHNKKTHAYKVIDGIKVHYLPVYYDNKLGTVQRIISFIKFTWQCYRKARQIKKQTVNAPCICYATSTPLTIGWVALWLKRWHSIPYVFEVRDLWPQAPIEMGIINNGWLRRRLFALEAKIYHKSLQIVTLSPGMQAAVQQKAPEKDILLAPNMADCHFFSPSSPPAKFPFVVSYIGTIGKANHLDYLLQIAYLAEKRGMNQIEFWIIGEGKALENIRQKAEKLPNVKLYGAVDKGTARRLLDQSQATYTSFLAKPVLATCSPNKFFDSLAAGKLTIVNTSGWLKEIVEENQCGFYAAPDKPNDFLDQLMPFVIQVDLLEKYQQNARKVAESQFPREKITLQVVNLVKTHFDKQRKRREV</sequence>
<feature type="domain" description="Glycosyltransferase subfamily 4-like N-terminal" evidence="1">
    <location>
        <begin position="20"/>
        <end position="191"/>
    </location>
</feature>
<name>A1ZFN4_MICM2</name>
<accession>A1ZFN4</accession>
<evidence type="ECO:0000313" key="3">
    <source>
        <dbReference type="Proteomes" id="UP000004095"/>
    </source>
</evidence>
<keyword evidence="2" id="KW-0808">Transferase</keyword>
<dbReference type="EMBL" id="AAWS01000005">
    <property type="protein sequence ID" value="EAY30808.1"/>
    <property type="molecule type" value="Genomic_DNA"/>
</dbReference>
<dbReference type="RefSeq" id="WP_002694514.1">
    <property type="nucleotide sequence ID" value="NZ_AAWS01000005.1"/>
</dbReference>
<comment type="caution">
    <text evidence="2">The sequence shown here is derived from an EMBL/GenBank/DDBJ whole genome shotgun (WGS) entry which is preliminary data.</text>
</comment>
<keyword evidence="3" id="KW-1185">Reference proteome</keyword>
<dbReference type="OrthoDB" id="9811902at2"/>
<dbReference type="CDD" id="cd03794">
    <property type="entry name" value="GT4_WbuB-like"/>
    <property type="match status" value="1"/>
</dbReference>
<dbReference type="eggNOG" id="COG0438">
    <property type="taxonomic scope" value="Bacteria"/>
</dbReference>
<dbReference type="PANTHER" id="PTHR45947:SF3">
    <property type="entry name" value="SULFOQUINOVOSYL TRANSFERASE SQD2"/>
    <property type="match status" value="1"/>
</dbReference>
<gene>
    <name evidence="2" type="ORF">M23134_01132</name>
</gene>
<dbReference type="GO" id="GO:0016758">
    <property type="term" value="F:hexosyltransferase activity"/>
    <property type="evidence" value="ECO:0007669"/>
    <property type="project" value="TreeGrafter"/>
</dbReference>
<dbReference type="Proteomes" id="UP000004095">
    <property type="component" value="Unassembled WGS sequence"/>
</dbReference>
<dbReference type="InterPro" id="IPR050194">
    <property type="entry name" value="Glycosyltransferase_grp1"/>
</dbReference>